<dbReference type="EMBL" id="CP042433">
    <property type="protein sequence ID" value="QEC56083.1"/>
    <property type="molecule type" value="Genomic_DNA"/>
</dbReference>
<organism evidence="1 2">
    <name type="scientific">Flavisolibacter ginsenosidimutans</name>
    <dbReference type="NCBI Taxonomy" id="661481"/>
    <lineage>
        <taxon>Bacteria</taxon>
        <taxon>Pseudomonadati</taxon>
        <taxon>Bacteroidota</taxon>
        <taxon>Chitinophagia</taxon>
        <taxon>Chitinophagales</taxon>
        <taxon>Chitinophagaceae</taxon>
        <taxon>Flavisolibacter</taxon>
    </lineage>
</organism>
<evidence type="ECO:0000313" key="1">
    <source>
        <dbReference type="EMBL" id="QEC56083.1"/>
    </source>
</evidence>
<dbReference type="AlphaFoldDB" id="A0A5B8UHT1"/>
<dbReference type="RefSeq" id="WP_146786073.1">
    <property type="nucleotide sequence ID" value="NZ_BAABIO010000001.1"/>
</dbReference>
<dbReference type="InterPro" id="IPR012349">
    <property type="entry name" value="Split_barrel_FMN-bd"/>
</dbReference>
<reference evidence="1 2" key="1">
    <citation type="journal article" date="2015" name="Int. J. Syst. Evol. Microbiol.">
        <title>Flavisolibacter ginsenosidimutans sp. nov., with ginsenoside-converting activity isolated from soil used for cultivating ginseng.</title>
        <authorList>
            <person name="Zhao Y."/>
            <person name="Liu Q."/>
            <person name="Kang M.S."/>
            <person name="Jin F."/>
            <person name="Yu H."/>
            <person name="Im W.T."/>
        </authorList>
    </citation>
    <scope>NUCLEOTIDE SEQUENCE [LARGE SCALE GENOMIC DNA]</scope>
    <source>
        <strain evidence="1 2">Gsoil 636</strain>
    </source>
</reference>
<evidence type="ECO:0000313" key="2">
    <source>
        <dbReference type="Proteomes" id="UP000321204"/>
    </source>
</evidence>
<dbReference type="KEGG" id="fgg:FSB75_09310"/>
<sequence length="165" mass="19132">MDTNQQLTFLQERIEEIGSALFYNLSEAVLKLPTSVVSTLKVDEYGFVWFFVQKPRQHLSEFEQEFPVKLDFYKKGKGYFLQVCGKGFVVKDPEEMNAFVDLPEDQKKLAAGSVALVKVKIQKAEYYETRSLHKTAWWQAAWNAATAWFRHNAYRPEGNTYFPAS</sequence>
<protein>
    <recommendedName>
        <fullName evidence="3">General stress protein FMN-binding split barrel domain-containing protein</fullName>
    </recommendedName>
</protein>
<dbReference type="SUPFAM" id="SSF50475">
    <property type="entry name" value="FMN-binding split barrel"/>
    <property type="match status" value="1"/>
</dbReference>
<dbReference type="Proteomes" id="UP000321204">
    <property type="component" value="Chromosome"/>
</dbReference>
<proteinExistence type="predicted"/>
<keyword evidence="2" id="KW-1185">Reference proteome</keyword>
<dbReference type="Gene3D" id="2.30.110.10">
    <property type="entry name" value="Electron Transport, Fmn-binding Protein, Chain A"/>
    <property type="match status" value="1"/>
</dbReference>
<name>A0A5B8UHT1_9BACT</name>
<accession>A0A5B8UHT1</accession>
<evidence type="ECO:0008006" key="3">
    <source>
        <dbReference type="Google" id="ProtNLM"/>
    </source>
</evidence>
<dbReference type="OrthoDB" id="666433at2"/>
<gene>
    <name evidence="1" type="ORF">FSB75_09310</name>
</gene>